<feature type="region of interest" description="Disordered" evidence="1">
    <location>
        <begin position="199"/>
        <end position="230"/>
    </location>
</feature>
<evidence type="ECO:0000256" key="1">
    <source>
        <dbReference type="SAM" id="MobiDB-lite"/>
    </source>
</evidence>
<gene>
    <name evidence="2" type="ORF">F53441_8573</name>
</gene>
<comment type="caution">
    <text evidence="2">The sequence shown here is derived from an EMBL/GenBank/DDBJ whole genome shotgun (WGS) entry which is preliminary data.</text>
</comment>
<dbReference type="OrthoDB" id="5093369at2759"/>
<keyword evidence="3" id="KW-1185">Reference proteome</keyword>
<feature type="compositionally biased region" description="Low complexity" evidence="1">
    <location>
        <begin position="114"/>
        <end position="131"/>
    </location>
</feature>
<organism evidence="2 3">
    <name type="scientific">Fusarium austroafricanum</name>
    <dbReference type="NCBI Taxonomy" id="2364996"/>
    <lineage>
        <taxon>Eukaryota</taxon>
        <taxon>Fungi</taxon>
        <taxon>Dikarya</taxon>
        <taxon>Ascomycota</taxon>
        <taxon>Pezizomycotina</taxon>
        <taxon>Sordariomycetes</taxon>
        <taxon>Hypocreomycetidae</taxon>
        <taxon>Hypocreales</taxon>
        <taxon>Nectriaceae</taxon>
        <taxon>Fusarium</taxon>
        <taxon>Fusarium concolor species complex</taxon>
    </lineage>
</organism>
<protein>
    <submittedName>
        <fullName evidence="2">Uncharacterized protein</fullName>
    </submittedName>
</protein>
<dbReference type="Proteomes" id="UP000605986">
    <property type="component" value="Unassembled WGS sequence"/>
</dbReference>
<evidence type="ECO:0000313" key="2">
    <source>
        <dbReference type="EMBL" id="KAF4447982.1"/>
    </source>
</evidence>
<feature type="region of interest" description="Disordered" evidence="1">
    <location>
        <begin position="114"/>
        <end position="184"/>
    </location>
</feature>
<evidence type="ECO:0000313" key="3">
    <source>
        <dbReference type="Proteomes" id="UP000605986"/>
    </source>
</evidence>
<feature type="compositionally biased region" description="Basic and acidic residues" evidence="1">
    <location>
        <begin position="219"/>
        <end position="230"/>
    </location>
</feature>
<dbReference type="AlphaFoldDB" id="A0A8H4KB50"/>
<reference evidence="2" key="1">
    <citation type="submission" date="2020-01" db="EMBL/GenBank/DDBJ databases">
        <title>Identification and distribution of gene clusters putatively required for synthesis of sphingolipid metabolism inhibitors in phylogenetically diverse species of the filamentous fungus Fusarium.</title>
        <authorList>
            <person name="Kim H.-S."/>
            <person name="Busman M."/>
            <person name="Brown D.W."/>
            <person name="Divon H."/>
            <person name="Uhlig S."/>
            <person name="Proctor R.H."/>
        </authorList>
    </citation>
    <scope>NUCLEOTIDE SEQUENCE</scope>
    <source>
        <strain evidence="2">NRRL 53441</strain>
    </source>
</reference>
<accession>A0A8H4KB50</accession>
<name>A0A8H4KB50_9HYPO</name>
<dbReference type="EMBL" id="JAADJG010000366">
    <property type="protein sequence ID" value="KAF4447982.1"/>
    <property type="molecule type" value="Genomic_DNA"/>
</dbReference>
<sequence length="675" mass="75924">MLCNTPHTHYWTIAYYINKASVNWSNEERLHLLAYLDWCVKYNVNFRETAANYLATATTTKKLFKREHIKSKLYMEWNNYGKGPRFEDIYVWGTESLPHLEPDQKRELQQILESMGPPSGGRRLRSSSTAPAPAPAPRSRNLVASIECNKTSVSRRQNPPRPQGRRRLRSASRTLATSPALAPTPEVVSVSPSVITISSRVASEEAPPRSLSRSTNIPERPEPERERENVENESILVLSGLHSSPINEISADELAIEDNPDIIKSDNVSYYSSHSLLEMPDIEPDLVPAIPDSQDEARTHSPQASAISLVEATFPNSKATWQVFETAFQNIKADVHDKNTALEFALSKLRDTEADLLQNQENIQDQQSVLQITEATLRSSEAERLKQQCYISTLENRISELKAENEGLRACHRTAASGPVTVEELTKLRDIIGSLKAKSGRQRLMLKDYNDLETDDVAFRKNPLNAEYFQLHTLINCAARAFCELNARYPLREQQLQVSQSAERWARRICEQDFGSLLLHCRQAKIPKVELVSSLLTAAIFETVFEEVFPPILAAETPLLDHYRKNIGILHGWNALRRHDALSIKPLISSDDFKSTRFNPISMQLEGSQAGDSAPTDQRVRICVLPMLVVSQEEPDGKQNDEDGPFRANYSQGVAKVAMVKNEHVGLVEKAIVSV</sequence>
<proteinExistence type="predicted"/>